<evidence type="ECO:0000256" key="4">
    <source>
        <dbReference type="ARBA" id="ARBA00023242"/>
    </source>
</evidence>
<organism evidence="8 9">
    <name type="scientific">Nakaseomyces bracarensis</name>
    <dbReference type="NCBI Taxonomy" id="273131"/>
    <lineage>
        <taxon>Eukaryota</taxon>
        <taxon>Fungi</taxon>
        <taxon>Dikarya</taxon>
        <taxon>Ascomycota</taxon>
        <taxon>Saccharomycotina</taxon>
        <taxon>Saccharomycetes</taxon>
        <taxon>Saccharomycetales</taxon>
        <taxon>Saccharomycetaceae</taxon>
        <taxon>Nakaseomyces</taxon>
    </lineage>
</organism>
<dbReference type="PANTHER" id="PTHR13522:SF3">
    <property type="entry name" value="U6 SNRNA PHOSPHODIESTERASE 1"/>
    <property type="match status" value="1"/>
</dbReference>
<keyword evidence="4" id="KW-0539">Nucleus</keyword>
<evidence type="ECO:0000256" key="5">
    <source>
        <dbReference type="ARBA" id="ARBA00029543"/>
    </source>
</evidence>
<evidence type="ECO:0000313" key="8">
    <source>
        <dbReference type="EMBL" id="KAL3231052.1"/>
    </source>
</evidence>
<dbReference type="Pfam" id="PF09749">
    <property type="entry name" value="HVSL"/>
    <property type="match status" value="1"/>
</dbReference>
<keyword evidence="2" id="KW-0378">Hydrolase</keyword>
<evidence type="ECO:0000256" key="3">
    <source>
        <dbReference type="ARBA" id="ARBA00023239"/>
    </source>
</evidence>
<evidence type="ECO:0000256" key="6">
    <source>
        <dbReference type="ARBA" id="ARBA00030030"/>
    </source>
</evidence>
<protein>
    <recommendedName>
        <fullName evidence="5">U6 snRNA phosphodiesterase 1</fullName>
    </recommendedName>
    <alternativeName>
        <fullName evidence="6">3'-5' RNA exonuclease USB1</fullName>
    </alternativeName>
</protein>
<comment type="caution">
    <text evidence="8">The sequence shown here is derived from an EMBL/GenBank/DDBJ whole genome shotgun (WGS) entry which is preliminary data.</text>
</comment>
<dbReference type="Proteomes" id="UP001623330">
    <property type="component" value="Unassembled WGS sequence"/>
</dbReference>
<dbReference type="EMBL" id="JBEVYD010000008">
    <property type="protein sequence ID" value="KAL3231052.1"/>
    <property type="molecule type" value="Genomic_DNA"/>
</dbReference>
<feature type="region of interest" description="Disordered" evidence="7">
    <location>
        <begin position="1"/>
        <end position="20"/>
    </location>
</feature>
<feature type="compositionally biased region" description="Acidic residues" evidence="7">
    <location>
        <begin position="11"/>
        <end position="20"/>
    </location>
</feature>
<evidence type="ECO:0000256" key="1">
    <source>
        <dbReference type="ARBA" id="ARBA00022722"/>
    </source>
</evidence>
<reference evidence="8 9" key="1">
    <citation type="submission" date="2024-05" db="EMBL/GenBank/DDBJ databases">
        <title>Long read based assembly of the Candida bracarensis genome reveals expanded adhesin content.</title>
        <authorList>
            <person name="Marcet-Houben M."/>
            <person name="Ksiezopolska E."/>
            <person name="Gabaldon T."/>
        </authorList>
    </citation>
    <scope>NUCLEOTIDE SEQUENCE [LARGE SCALE GENOMIC DNA]</scope>
    <source>
        <strain evidence="8 9">CBM6</strain>
    </source>
</reference>
<keyword evidence="9" id="KW-1185">Reference proteome</keyword>
<gene>
    <name evidence="8" type="ORF">RNJ44_00691</name>
</gene>
<name>A0ABR4NRU5_9SACH</name>
<evidence type="ECO:0000313" key="9">
    <source>
        <dbReference type="Proteomes" id="UP001623330"/>
    </source>
</evidence>
<evidence type="ECO:0000256" key="2">
    <source>
        <dbReference type="ARBA" id="ARBA00022801"/>
    </source>
</evidence>
<proteinExistence type="predicted"/>
<keyword evidence="3" id="KW-0456">Lyase</keyword>
<dbReference type="PANTHER" id="PTHR13522">
    <property type="entry name" value="U6 SNRNA PHOSPHODIESTERASE 1"/>
    <property type="match status" value="1"/>
</dbReference>
<accession>A0ABR4NRU5</accession>
<sequence>MDLLQGYTSESDTEESEIETVDELPPVPDIVSDKYSIPPNTFNFTEDIESMRFTSPFKIKDFKANKGKWSSFLFIEYKPSLTERKILTQAITDFNSVNLSRNPNLQGFQPLHVSTMGIATPLHISLSRNILFDDASERDQFYHSLRQKLAPMPQFLVQFEQNLKVLTAREKSTLYLTLDLKDSVKKQYIVPIMDAIEQSLRETRISDPKSYIFDPEFAHMSIADIKSAQEPAIEEYQPKHSRTSRVTSYIFDNTPIFYASAIKYNRNRQILTIPLKKTP</sequence>
<keyword evidence="1" id="KW-0540">Nuclease</keyword>
<dbReference type="Gene3D" id="3.90.1140.10">
    <property type="entry name" value="Cyclic phosphodiesterase"/>
    <property type="match status" value="1"/>
</dbReference>
<dbReference type="InterPro" id="IPR027521">
    <property type="entry name" value="Usb1"/>
</dbReference>
<evidence type="ECO:0000256" key="7">
    <source>
        <dbReference type="SAM" id="MobiDB-lite"/>
    </source>
</evidence>